<accession>A5G577</accession>
<dbReference type="Pfam" id="PF13620">
    <property type="entry name" value="CarboxypepD_reg"/>
    <property type="match status" value="1"/>
</dbReference>
<dbReference type="AlphaFoldDB" id="A5G577"/>
<name>A5G577_GEOUR</name>
<dbReference type="HOGENOM" id="CLU_1193435_0_0_7"/>
<feature type="chain" id="PRO_5002681462" description="Carboxypeptidase regulatory-like domain-containing protein" evidence="1">
    <location>
        <begin position="28"/>
        <end position="235"/>
    </location>
</feature>
<dbReference type="Gene3D" id="2.60.40.1120">
    <property type="entry name" value="Carboxypeptidase-like, regulatory domain"/>
    <property type="match status" value="2"/>
</dbReference>
<dbReference type="KEGG" id="gur:Gura_2771"/>
<gene>
    <name evidence="2" type="ordered locus">Gura_2771</name>
</gene>
<organism evidence="2 3">
    <name type="scientific">Geotalea uraniireducens (strain Rf4)</name>
    <name type="common">Geobacter uraniireducens</name>
    <dbReference type="NCBI Taxonomy" id="351605"/>
    <lineage>
        <taxon>Bacteria</taxon>
        <taxon>Pseudomonadati</taxon>
        <taxon>Thermodesulfobacteriota</taxon>
        <taxon>Desulfuromonadia</taxon>
        <taxon>Geobacterales</taxon>
        <taxon>Geobacteraceae</taxon>
        <taxon>Geotalea</taxon>
    </lineage>
</organism>
<keyword evidence="3" id="KW-1185">Reference proteome</keyword>
<proteinExistence type="predicted"/>
<dbReference type="EMBL" id="CP000698">
    <property type="protein sequence ID" value="ABQ26945.1"/>
    <property type="molecule type" value="Genomic_DNA"/>
</dbReference>
<evidence type="ECO:0008006" key="4">
    <source>
        <dbReference type="Google" id="ProtNLM"/>
    </source>
</evidence>
<dbReference type="OrthoDB" id="5482597at2"/>
<dbReference type="InterPro" id="IPR008969">
    <property type="entry name" value="CarboxyPept-like_regulatory"/>
</dbReference>
<feature type="signal peptide" evidence="1">
    <location>
        <begin position="1"/>
        <end position="27"/>
    </location>
</feature>
<dbReference type="Proteomes" id="UP000006695">
    <property type="component" value="Chromosome"/>
</dbReference>
<evidence type="ECO:0000313" key="2">
    <source>
        <dbReference type="EMBL" id="ABQ26945.1"/>
    </source>
</evidence>
<dbReference type="SUPFAM" id="SSF49464">
    <property type="entry name" value="Carboxypeptidase regulatory domain-like"/>
    <property type="match status" value="2"/>
</dbReference>
<evidence type="ECO:0000313" key="3">
    <source>
        <dbReference type="Proteomes" id="UP000006695"/>
    </source>
</evidence>
<protein>
    <recommendedName>
        <fullName evidence="4">Carboxypeptidase regulatory-like domain-containing protein</fullName>
    </recommendedName>
</protein>
<dbReference type="STRING" id="351605.Gura_2771"/>
<sequence length="235" mass="25633">MKRQWLAVIMILAVAAAAVFDWSNALAGETFVLRGKVLDPAGQGVEGAEVFIYDSAKTRRPAEFITPKTDRDGQYAIELPVGRYWAVARVRQGVKFGPLLLGTRHSGEPVVIEPPAERVAEQDFTVADIREVARNKHRTRDDHVKISGRVLDGSGAPVANAYVIAHRGKEIAQLPDYISGWTDETGRYVLYLPPGNYFLGSATVFPPGRAVSPGRALSLVPGKIDMAIDVEITLK</sequence>
<reference evidence="2 3" key="1">
    <citation type="submission" date="2007-05" db="EMBL/GenBank/DDBJ databases">
        <title>Complete sequence of Geobacter uraniireducens Rf4.</title>
        <authorList>
            <consortium name="US DOE Joint Genome Institute"/>
            <person name="Copeland A."/>
            <person name="Lucas S."/>
            <person name="Lapidus A."/>
            <person name="Barry K."/>
            <person name="Detter J.C."/>
            <person name="Glavina del Rio T."/>
            <person name="Hammon N."/>
            <person name="Israni S."/>
            <person name="Dalin E."/>
            <person name="Tice H."/>
            <person name="Pitluck S."/>
            <person name="Chertkov O."/>
            <person name="Brettin T."/>
            <person name="Bruce D."/>
            <person name="Han C."/>
            <person name="Schmutz J."/>
            <person name="Larimer F."/>
            <person name="Land M."/>
            <person name="Hauser L."/>
            <person name="Kyrpides N."/>
            <person name="Mikhailova N."/>
            <person name="Shelobolina E."/>
            <person name="Aklujkar M."/>
            <person name="Lovley D."/>
            <person name="Richardson P."/>
        </authorList>
    </citation>
    <scope>NUCLEOTIDE SEQUENCE [LARGE SCALE GENOMIC DNA]</scope>
    <source>
        <strain evidence="3">ATCC BAA-1134 / JCM 13001 / Rf4</strain>
    </source>
</reference>
<dbReference type="RefSeq" id="WP_011939621.1">
    <property type="nucleotide sequence ID" value="NC_009483.1"/>
</dbReference>
<keyword evidence="1" id="KW-0732">Signal</keyword>
<evidence type="ECO:0000256" key="1">
    <source>
        <dbReference type="SAM" id="SignalP"/>
    </source>
</evidence>